<evidence type="ECO:0000313" key="3">
    <source>
        <dbReference type="Proteomes" id="UP000002258"/>
    </source>
</evidence>
<evidence type="ECO:0000256" key="1">
    <source>
        <dbReference type="SAM" id="Phobius"/>
    </source>
</evidence>
<dbReference type="RefSeq" id="XP_001385215.2">
    <property type="nucleotide sequence ID" value="XM_001385178.1"/>
</dbReference>
<feature type="transmembrane region" description="Helical" evidence="1">
    <location>
        <begin position="13"/>
        <end position="35"/>
    </location>
</feature>
<dbReference type="KEGG" id="pic:PICST_32265"/>
<dbReference type="EMBL" id="CP000499">
    <property type="protein sequence ID" value="ABN67186.2"/>
    <property type="molecule type" value="Genomic_DNA"/>
</dbReference>
<dbReference type="HOGENOM" id="CLU_1310544_0_0_1"/>
<dbReference type="GeneID" id="4839658"/>
<dbReference type="AlphaFoldDB" id="A3LVW3"/>
<proteinExistence type="predicted"/>
<keyword evidence="1" id="KW-1133">Transmembrane helix</keyword>
<gene>
    <name evidence="2" type="ORF">PICST_32265</name>
</gene>
<keyword evidence="1" id="KW-0472">Membrane</keyword>
<organism evidence="2 3">
    <name type="scientific">Scheffersomyces stipitis (strain ATCC 58785 / CBS 6054 / NBRC 10063 / NRRL Y-11545)</name>
    <name type="common">Yeast</name>
    <name type="synonym">Pichia stipitis</name>
    <dbReference type="NCBI Taxonomy" id="322104"/>
    <lineage>
        <taxon>Eukaryota</taxon>
        <taxon>Fungi</taxon>
        <taxon>Dikarya</taxon>
        <taxon>Ascomycota</taxon>
        <taxon>Saccharomycotina</taxon>
        <taxon>Pichiomycetes</taxon>
        <taxon>Debaryomycetaceae</taxon>
        <taxon>Scheffersomyces</taxon>
    </lineage>
</organism>
<accession>A3LVW3</accession>
<sequence>MDLHSVNRFLYQFVVYSSFNFGILPVHSGIILLLFSVTSEFYGTVSPNWGGSDDAFLFSVSLLLRLPSKTSINESEFKYDFIPKTAEPKVPHLTKEAVKHAIAQNKAKQVENNCLPKKAIHTSSLNPILRTFSTEVNPSVPNSTFRRQNKQIDTSIEKYIRSSFNPVIKDGGQTTSLPLANWMTSLKSKRYCRKHPRYHGLSKTVQPAAK</sequence>
<reference evidence="2 3" key="1">
    <citation type="journal article" date="2007" name="Nat. Biotechnol.">
        <title>Genome sequence of the lignocellulose-bioconverting and xylose-fermenting yeast Pichia stipitis.</title>
        <authorList>
            <person name="Jeffries T.W."/>
            <person name="Grigoriev I.V."/>
            <person name="Grimwood J."/>
            <person name="Laplaza J.M."/>
            <person name="Aerts A."/>
            <person name="Salamov A."/>
            <person name="Schmutz J."/>
            <person name="Lindquist E."/>
            <person name="Dehal P."/>
            <person name="Shapiro H."/>
            <person name="Jin Y.S."/>
            <person name="Passoth V."/>
            <person name="Richardson P.M."/>
        </authorList>
    </citation>
    <scope>NUCLEOTIDE SEQUENCE [LARGE SCALE GENOMIC DNA]</scope>
    <source>
        <strain evidence="3">ATCC 58785 / CBS 6054 / NBRC 10063 / NRRL Y-11545</strain>
    </source>
</reference>
<evidence type="ECO:0000313" key="2">
    <source>
        <dbReference type="EMBL" id="ABN67186.2"/>
    </source>
</evidence>
<dbReference type="Proteomes" id="UP000002258">
    <property type="component" value="Chromosome 5"/>
</dbReference>
<keyword evidence="3" id="KW-1185">Reference proteome</keyword>
<keyword evidence="1" id="KW-0812">Transmembrane</keyword>
<name>A3LVW3_PICST</name>
<dbReference type="InParanoid" id="A3LVW3"/>
<protein>
    <submittedName>
        <fullName evidence="2">Uncharacterized protein</fullName>
    </submittedName>
</protein>